<evidence type="ECO:0000256" key="1">
    <source>
        <dbReference type="SAM" id="MobiDB-lite"/>
    </source>
</evidence>
<protein>
    <submittedName>
        <fullName evidence="2">Uncharacterized protein</fullName>
    </submittedName>
</protein>
<accession>A0AAV2GMG7</accession>
<dbReference type="EMBL" id="OZ034822">
    <property type="protein sequence ID" value="CAL1411933.1"/>
    <property type="molecule type" value="Genomic_DNA"/>
</dbReference>
<proteinExistence type="predicted"/>
<keyword evidence="3" id="KW-1185">Reference proteome</keyword>
<reference evidence="2 3" key="1">
    <citation type="submission" date="2024-04" db="EMBL/GenBank/DDBJ databases">
        <authorList>
            <person name="Fracassetti M."/>
        </authorList>
    </citation>
    <scope>NUCLEOTIDE SEQUENCE [LARGE SCALE GENOMIC DNA]</scope>
</reference>
<feature type="region of interest" description="Disordered" evidence="1">
    <location>
        <begin position="95"/>
        <end position="140"/>
    </location>
</feature>
<name>A0AAV2GMG7_9ROSI</name>
<sequence>MMMATTSRDEISSETKTLVKVVSMPAMEGSQIITQWKTRTWQHLHITLTDLWKPPHITTQMHTRNLSIWRSPTGRADPLLSLGPSHDMIRSFSEFSSAGGDEFDGEKKEGGGRGGIAGSEALQGNGRPVLLGARKRSPTP</sequence>
<dbReference type="AlphaFoldDB" id="A0AAV2GMG7"/>
<organism evidence="2 3">
    <name type="scientific">Linum trigynum</name>
    <dbReference type="NCBI Taxonomy" id="586398"/>
    <lineage>
        <taxon>Eukaryota</taxon>
        <taxon>Viridiplantae</taxon>
        <taxon>Streptophyta</taxon>
        <taxon>Embryophyta</taxon>
        <taxon>Tracheophyta</taxon>
        <taxon>Spermatophyta</taxon>
        <taxon>Magnoliopsida</taxon>
        <taxon>eudicotyledons</taxon>
        <taxon>Gunneridae</taxon>
        <taxon>Pentapetalae</taxon>
        <taxon>rosids</taxon>
        <taxon>fabids</taxon>
        <taxon>Malpighiales</taxon>
        <taxon>Linaceae</taxon>
        <taxon>Linum</taxon>
    </lineage>
</organism>
<dbReference type="Proteomes" id="UP001497516">
    <property type="component" value="Chromosome 9"/>
</dbReference>
<evidence type="ECO:0000313" key="3">
    <source>
        <dbReference type="Proteomes" id="UP001497516"/>
    </source>
</evidence>
<evidence type="ECO:0000313" key="2">
    <source>
        <dbReference type="EMBL" id="CAL1411933.1"/>
    </source>
</evidence>
<gene>
    <name evidence="2" type="ORF">LTRI10_LOCUS51262</name>
</gene>